<evidence type="ECO:0008006" key="4">
    <source>
        <dbReference type="Google" id="ProtNLM"/>
    </source>
</evidence>
<accession>A0A4Z0RC03</accession>
<feature type="transmembrane region" description="Helical" evidence="1">
    <location>
        <begin position="70"/>
        <end position="91"/>
    </location>
</feature>
<keyword evidence="1" id="KW-1133">Transmembrane helix</keyword>
<protein>
    <recommendedName>
        <fullName evidence="4">CvpA family protein</fullName>
    </recommendedName>
</protein>
<organism evidence="2 3">
    <name type="scientific">Desulfosporosinus fructosivorans</name>
    <dbReference type="NCBI Taxonomy" id="2018669"/>
    <lineage>
        <taxon>Bacteria</taxon>
        <taxon>Bacillati</taxon>
        <taxon>Bacillota</taxon>
        <taxon>Clostridia</taxon>
        <taxon>Eubacteriales</taxon>
        <taxon>Desulfitobacteriaceae</taxon>
        <taxon>Desulfosporosinus</taxon>
    </lineage>
</organism>
<keyword evidence="1" id="KW-0472">Membrane</keyword>
<evidence type="ECO:0000313" key="3">
    <source>
        <dbReference type="Proteomes" id="UP000298460"/>
    </source>
</evidence>
<sequence>MINSKGKIITAVIWIALILISYYFLLIPINIQSVSLWVYFSSMLLLGAVLFILPNVSVGKKITLKQKVKVSSYLLTASVLIFAAVGIMVIYSMPIFHAQRYATLIEKQEGNFTEDVAEITFEQVPTVDRDTAQRLGDRKMGEIVELVSQFRVAADYTQINYKQKPVRVSPLEYAGFFKWLNNSKAGIPNYIMVDMINGAVTLEKPKQNIMYSESERFGSNVKRYLRFNYLTDILGDFSFEVDDQGTPYWIVSVHENKIGLFGGTDVKEVIMLNASTGEHQKIKIEDVPTWVDRVYESELLLEQVNYNGKYQGGFLNSIFSQQGVLATTDGYNYLAINDDVYLYTGITSVVRDESNIGFILVNQRTKVATFYSIPSAEEYSAMDSAKGAVQEKGYVSTFPILLNINGKPTYFMSLKDNAGLIKMYALVDAEDYQKVITGVTVQETVEKFTNNGTATTVKDPQELKEQFEVKAKITDIKNVVIEGNTYFYILLEGQTDVFTANISKSEKLPFLKIGDEIRVKFVEDKETLNSIVNLL</sequence>
<dbReference type="Proteomes" id="UP000298460">
    <property type="component" value="Unassembled WGS sequence"/>
</dbReference>
<feature type="transmembrane region" description="Helical" evidence="1">
    <location>
        <begin position="12"/>
        <end position="31"/>
    </location>
</feature>
<keyword evidence="1" id="KW-0812">Transmembrane</keyword>
<dbReference type="RefSeq" id="WP_135545649.1">
    <property type="nucleotide sequence ID" value="NZ_SPQQ01000002.1"/>
</dbReference>
<name>A0A4Z0RC03_9FIRM</name>
<dbReference type="EMBL" id="SPQQ01000002">
    <property type="protein sequence ID" value="TGE39156.1"/>
    <property type="molecule type" value="Genomic_DNA"/>
</dbReference>
<gene>
    <name evidence="2" type="ORF">E4K67_06750</name>
</gene>
<evidence type="ECO:0000313" key="2">
    <source>
        <dbReference type="EMBL" id="TGE39156.1"/>
    </source>
</evidence>
<keyword evidence="3" id="KW-1185">Reference proteome</keyword>
<proteinExistence type="predicted"/>
<dbReference type="OrthoDB" id="3169575at2"/>
<evidence type="ECO:0000256" key="1">
    <source>
        <dbReference type="SAM" id="Phobius"/>
    </source>
</evidence>
<reference evidence="2 3" key="1">
    <citation type="submission" date="2019-03" db="EMBL/GenBank/DDBJ databases">
        <title>Draft Genome Sequence of Desulfosporosinus fructosivorans Strain 63.6F, Isolated from Marine Sediment in the Baltic Sea.</title>
        <authorList>
            <person name="Hausmann B."/>
            <person name="Vandieken V."/>
            <person name="Pjevac P."/>
            <person name="Schreck K."/>
            <person name="Herbold C.W."/>
            <person name="Loy A."/>
        </authorList>
    </citation>
    <scope>NUCLEOTIDE SEQUENCE [LARGE SCALE GENOMIC DNA]</scope>
    <source>
        <strain evidence="2 3">63.6F</strain>
    </source>
</reference>
<feature type="transmembrane region" description="Helical" evidence="1">
    <location>
        <begin position="37"/>
        <end position="58"/>
    </location>
</feature>
<dbReference type="AlphaFoldDB" id="A0A4Z0RC03"/>
<comment type="caution">
    <text evidence="2">The sequence shown here is derived from an EMBL/GenBank/DDBJ whole genome shotgun (WGS) entry which is preliminary data.</text>
</comment>